<reference evidence="2 3" key="1">
    <citation type="submission" date="2020-02" db="EMBL/GenBank/DDBJ databases">
        <title>Draft genome sequence of Haematococcus lacustris strain NIES-144.</title>
        <authorList>
            <person name="Morimoto D."/>
            <person name="Nakagawa S."/>
            <person name="Yoshida T."/>
            <person name="Sawayama S."/>
        </authorList>
    </citation>
    <scope>NUCLEOTIDE SEQUENCE [LARGE SCALE GENOMIC DNA]</scope>
    <source>
        <strain evidence="2 3">NIES-144</strain>
    </source>
</reference>
<keyword evidence="3" id="KW-1185">Reference proteome</keyword>
<comment type="caution">
    <text evidence="2">The sequence shown here is derived from an EMBL/GenBank/DDBJ whole genome shotgun (WGS) entry which is preliminary data.</text>
</comment>
<evidence type="ECO:0000256" key="1">
    <source>
        <dbReference type="SAM" id="MobiDB-lite"/>
    </source>
</evidence>
<dbReference type="Proteomes" id="UP000485058">
    <property type="component" value="Unassembled WGS sequence"/>
</dbReference>
<feature type="region of interest" description="Disordered" evidence="1">
    <location>
        <begin position="80"/>
        <end position="103"/>
    </location>
</feature>
<accession>A0A699Z5Z3</accession>
<name>A0A699Z5Z3_HAELA</name>
<organism evidence="2 3">
    <name type="scientific">Haematococcus lacustris</name>
    <name type="common">Green alga</name>
    <name type="synonym">Haematococcus pluvialis</name>
    <dbReference type="NCBI Taxonomy" id="44745"/>
    <lineage>
        <taxon>Eukaryota</taxon>
        <taxon>Viridiplantae</taxon>
        <taxon>Chlorophyta</taxon>
        <taxon>core chlorophytes</taxon>
        <taxon>Chlorophyceae</taxon>
        <taxon>CS clade</taxon>
        <taxon>Chlamydomonadales</taxon>
        <taxon>Haematococcaceae</taxon>
        <taxon>Haematococcus</taxon>
    </lineage>
</organism>
<proteinExistence type="predicted"/>
<dbReference type="AlphaFoldDB" id="A0A699Z5Z3"/>
<protein>
    <submittedName>
        <fullName evidence="2">Uncharacterized protein</fullName>
    </submittedName>
</protein>
<sequence>MHFKTKACTFPLLVGCVLPRYLPPKRKQTKPLDEDLVVKGTEADQLAHLPSAAFDPSGIQCSRQSMLDLQHTAPAALQAPWLEPGRPDAPAASQAGTQDWHWG</sequence>
<evidence type="ECO:0000313" key="2">
    <source>
        <dbReference type="EMBL" id="GFH17973.1"/>
    </source>
</evidence>
<dbReference type="EMBL" id="BLLF01001231">
    <property type="protein sequence ID" value="GFH17973.1"/>
    <property type="molecule type" value="Genomic_DNA"/>
</dbReference>
<evidence type="ECO:0000313" key="3">
    <source>
        <dbReference type="Proteomes" id="UP000485058"/>
    </source>
</evidence>
<gene>
    <name evidence="2" type="ORF">HaLaN_14703</name>
</gene>